<dbReference type="InterPro" id="IPR012337">
    <property type="entry name" value="RNaseH-like_sf"/>
</dbReference>
<accession>A0A2P6N9H9</accession>
<dbReference type="GO" id="GO:0004523">
    <property type="term" value="F:RNA-DNA hybrid ribonuclease activity"/>
    <property type="evidence" value="ECO:0007669"/>
    <property type="project" value="InterPro"/>
</dbReference>
<dbReference type="InterPro" id="IPR036397">
    <property type="entry name" value="RNaseH_sf"/>
</dbReference>
<dbReference type="PROSITE" id="PS50879">
    <property type="entry name" value="RNASE_H_1"/>
    <property type="match status" value="1"/>
</dbReference>
<dbReference type="SUPFAM" id="SSF53098">
    <property type="entry name" value="Ribonuclease H-like"/>
    <property type="match status" value="1"/>
</dbReference>
<dbReference type="Proteomes" id="UP000241769">
    <property type="component" value="Unassembled WGS sequence"/>
</dbReference>
<protein>
    <recommendedName>
        <fullName evidence="2">RNase H type-1 domain-containing protein</fullName>
    </recommendedName>
</protein>
<dbReference type="Pfam" id="PF00075">
    <property type="entry name" value="RNase_H"/>
    <property type="match status" value="1"/>
</dbReference>
<dbReference type="OrthoDB" id="407198at2759"/>
<dbReference type="InParanoid" id="A0A2P6N9H9"/>
<dbReference type="InterPro" id="IPR002156">
    <property type="entry name" value="RNaseH_domain"/>
</dbReference>
<dbReference type="GO" id="GO:0003676">
    <property type="term" value="F:nucleic acid binding"/>
    <property type="evidence" value="ECO:0007669"/>
    <property type="project" value="InterPro"/>
</dbReference>
<dbReference type="AlphaFoldDB" id="A0A2P6N9H9"/>
<feature type="region of interest" description="Disordered" evidence="1">
    <location>
        <begin position="533"/>
        <end position="559"/>
    </location>
</feature>
<proteinExistence type="predicted"/>
<organism evidence="3 4">
    <name type="scientific">Planoprotostelium fungivorum</name>
    <dbReference type="NCBI Taxonomy" id="1890364"/>
    <lineage>
        <taxon>Eukaryota</taxon>
        <taxon>Amoebozoa</taxon>
        <taxon>Evosea</taxon>
        <taxon>Variosea</taxon>
        <taxon>Cavosteliida</taxon>
        <taxon>Cavosteliaceae</taxon>
        <taxon>Planoprotostelium</taxon>
    </lineage>
</organism>
<keyword evidence="4" id="KW-1185">Reference proteome</keyword>
<feature type="compositionally biased region" description="Polar residues" evidence="1">
    <location>
        <begin position="540"/>
        <end position="549"/>
    </location>
</feature>
<gene>
    <name evidence="3" type="ORF">PROFUN_11547</name>
</gene>
<evidence type="ECO:0000256" key="1">
    <source>
        <dbReference type="SAM" id="MobiDB-lite"/>
    </source>
</evidence>
<evidence type="ECO:0000313" key="3">
    <source>
        <dbReference type="EMBL" id="PRP80604.1"/>
    </source>
</evidence>
<evidence type="ECO:0000259" key="2">
    <source>
        <dbReference type="PROSITE" id="PS50879"/>
    </source>
</evidence>
<sequence>MEKSFTERLDKWTISQLQISSRIHKSSGKIMWWTYRGLKSIQHMNLAIATTTNVNIYDELGRPSEDVIRHTLPLYVQTNSIRSPKLHDEYKRFIAILSQPRWKIIPTPYTPRHPLPTHLFERHNGTIHIWTDGSLRKNGIAISATFSGQNRESSTANFTPGIQDVPNAELYAILIALEMLPEHQNVRIFTDSKTAIQMIQNYRSWKKKQISKSPYRLVLERIDKRITNLKQAQTEVKFEHVFAHLLDHNQRTELLEKRYQQMKQIYGNLTDYLLKGNQAADQLTHAEDDIITDPNTHTTDLPSTYLTHHNIPWIRNTRQEILRLLTTQMKDEWFKKTTRRTAILKDDTIDQHNWTRLRTHKIHLGSHSNLSHKIILDTLYTNQKAAETYNELNPWCTRCNRNGQETLEDSNHIFSSCPSAIEINKEMWNELTTKLEPSIHPIPPPWFNTDSHQYDVNLQTYDKGFIPKYIIKHMNKHTKKKKDKKEIKQTIYYMIAKYTPPYRFGHLPWRIARSPIPTRPPVAKEETKDIITLSKPPKNLSPTLKTTTVSHHPHEPHSPHLRNFHTLYSTKSNNVFATYKTTNTHH</sequence>
<dbReference type="Gene3D" id="3.30.420.10">
    <property type="entry name" value="Ribonuclease H-like superfamily/Ribonuclease H"/>
    <property type="match status" value="1"/>
</dbReference>
<feature type="domain" description="RNase H type-1" evidence="2">
    <location>
        <begin position="123"/>
        <end position="261"/>
    </location>
</feature>
<comment type="caution">
    <text evidence="3">The sequence shown here is derived from an EMBL/GenBank/DDBJ whole genome shotgun (WGS) entry which is preliminary data.</text>
</comment>
<dbReference type="EMBL" id="MDYQ01000143">
    <property type="protein sequence ID" value="PRP80604.1"/>
    <property type="molecule type" value="Genomic_DNA"/>
</dbReference>
<name>A0A2P6N9H9_9EUKA</name>
<evidence type="ECO:0000313" key="4">
    <source>
        <dbReference type="Proteomes" id="UP000241769"/>
    </source>
</evidence>
<reference evidence="3 4" key="1">
    <citation type="journal article" date="2018" name="Genome Biol. Evol.">
        <title>Multiple Roots of Fruiting Body Formation in Amoebozoa.</title>
        <authorList>
            <person name="Hillmann F."/>
            <person name="Forbes G."/>
            <person name="Novohradska S."/>
            <person name="Ferling I."/>
            <person name="Riege K."/>
            <person name="Groth M."/>
            <person name="Westermann M."/>
            <person name="Marz M."/>
            <person name="Spaller T."/>
            <person name="Winckler T."/>
            <person name="Schaap P."/>
            <person name="Glockner G."/>
        </authorList>
    </citation>
    <scope>NUCLEOTIDE SEQUENCE [LARGE SCALE GENOMIC DNA]</scope>
    <source>
        <strain evidence="3 4">Jena</strain>
    </source>
</reference>